<keyword evidence="3" id="KW-1185">Reference proteome</keyword>
<dbReference type="HOGENOM" id="CLU_754391_0_0_1"/>
<dbReference type="InterPro" id="IPR046797">
    <property type="entry name" value="PDDEXK_12"/>
</dbReference>
<feature type="domain" description="PD-(D/E)XK nuclease-like" evidence="1">
    <location>
        <begin position="132"/>
        <end position="355"/>
    </location>
</feature>
<dbReference type="EMBL" id="KN846962">
    <property type="protein sequence ID" value="KIW63446.1"/>
    <property type="molecule type" value="Genomic_DNA"/>
</dbReference>
<accession>A0A0D2CED2</accession>
<dbReference type="Proteomes" id="UP000054266">
    <property type="component" value="Unassembled WGS sequence"/>
</dbReference>
<evidence type="ECO:0000259" key="1">
    <source>
        <dbReference type="Pfam" id="PF20516"/>
    </source>
</evidence>
<reference evidence="2 3" key="1">
    <citation type="submission" date="2015-01" db="EMBL/GenBank/DDBJ databases">
        <title>The Genome Sequence of Capronia semiimmersa CBS27337.</title>
        <authorList>
            <consortium name="The Broad Institute Genomics Platform"/>
            <person name="Cuomo C."/>
            <person name="de Hoog S."/>
            <person name="Gorbushina A."/>
            <person name="Stielow B."/>
            <person name="Teixiera M."/>
            <person name="Abouelleil A."/>
            <person name="Chapman S.B."/>
            <person name="Priest M."/>
            <person name="Young S.K."/>
            <person name="Wortman J."/>
            <person name="Nusbaum C."/>
            <person name="Birren B."/>
        </authorList>
    </citation>
    <scope>NUCLEOTIDE SEQUENCE [LARGE SCALE GENOMIC DNA]</scope>
    <source>
        <strain evidence="2 3">CBS 27337</strain>
    </source>
</reference>
<dbReference type="AlphaFoldDB" id="A0A0D2CED2"/>
<protein>
    <recommendedName>
        <fullName evidence="1">PD-(D/E)XK nuclease-like domain-containing protein</fullName>
    </recommendedName>
</protein>
<evidence type="ECO:0000313" key="3">
    <source>
        <dbReference type="Proteomes" id="UP000054266"/>
    </source>
</evidence>
<name>A0A0D2CED2_9EURO</name>
<evidence type="ECO:0000313" key="2">
    <source>
        <dbReference type="EMBL" id="KIW63446.1"/>
    </source>
</evidence>
<gene>
    <name evidence="2" type="ORF">PV04_10282</name>
</gene>
<proteinExistence type="predicted"/>
<sequence length="367" mass="42277">MSDYFYEHERVLDWLELVEPRATTSHPVADADMITSVASLLRSNNIGDDAGSAMTAFQSVSSSSIHRQRESAPNTEFEEFVPCFEELCQAVKKVHRQVPQDLEGFLRSHLNPFGPNILPQFSKDVEFRIFADLAPDVEQLTNEIKLCKRKRVTEDEWSDRLVYPMLRLAQKRLRTDREVEIATVKNIGISPPSLLPVSGGIQAPHERVDYSLCFQLDNIRRLQRVFTNMPGGSLNQCQHPRLWNHVLFSHVRVKGLAADGPGDERLGIWTAAGIKRIQEMQKWNPWLRDKSIATQPLWLWKGDNLTLYAALMSEPGEPEELLIYELAEWHLEEPAQLVTAIICLSRVMEWSLTKYLPWFKKLIRYEN</sequence>
<organism evidence="2 3">
    <name type="scientific">Phialophora macrospora</name>
    <dbReference type="NCBI Taxonomy" id="1851006"/>
    <lineage>
        <taxon>Eukaryota</taxon>
        <taxon>Fungi</taxon>
        <taxon>Dikarya</taxon>
        <taxon>Ascomycota</taxon>
        <taxon>Pezizomycotina</taxon>
        <taxon>Eurotiomycetes</taxon>
        <taxon>Chaetothyriomycetidae</taxon>
        <taxon>Chaetothyriales</taxon>
        <taxon>Herpotrichiellaceae</taxon>
        <taxon>Phialophora</taxon>
    </lineage>
</organism>
<dbReference type="Pfam" id="PF20516">
    <property type="entry name" value="PDDEXK_12"/>
    <property type="match status" value="1"/>
</dbReference>